<comment type="subcellular location">
    <subcellularLocation>
        <location evidence="1">Cell membrane</location>
        <topology evidence="1">Multi-pass membrane protein</topology>
    </subcellularLocation>
    <subcellularLocation>
        <location evidence="6">Membrane</location>
        <topology evidence="6">Multi-pass membrane protein</topology>
    </subcellularLocation>
</comment>
<dbReference type="Proteomes" id="UP000284777">
    <property type="component" value="Unassembled WGS sequence"/>
</dbReference>
<evidence type="ECO:0000313" key="11">
    <source>
        <dbReference type="Proteomes" id="UP000284777"/>
    </source>
</evidence>
<comment type="similarity">
    <text evidence="6">Belongs to the exbB/tolQ family.</text>
</comment>
<dbReference type="AlphaFoldDB" id="A0A413E386"/>
<proteinExistence type="inferred from homology"/>
<keyword evidence="2" id="KW-1003">Cell membrane</keyword>
<dbReference type="InterPro" id="IPR002898">
    <property type="entry name" value="MotA_ExbB_proton_chnl"/>
</dbReference>
<keyword evidence="6" id="KW-0813">Transport</keyword>
<feature type="transmembrane region" description="Helical" evidence="8">
    <location>
        <begin position="49"/>
        <end position="67"/>
    </location>
</feature>
<protein>
    <recommendedName>
        <fullName evidence="9">MotA/TolQ/ExbB proton channel domain-containing protein</fullName>
    </recommendedName>
</protein>
<gene>
    <name evidence="10" type="ORF">DWV41_06405</name>
</gene>
<feature type="domain" description="MotA/TolQ/ExbB proton channel" evidence="9">
    <location>
        <begin position="33"/>
        <end position="110"/>
    </location>
</feature>
<name>A0A413E386_BACSE</name>
<keyword evidence="4 8" id="KW-1133">Transmembrane helix</keyword>
<accession>A0A413E386</accession>
<evidence type="ECO:0000256" key="1">
    <source>
        <dbReference type="ARBA" id="ARBA00004651"/>
    </source>
</evidence>
<evidence type="ECO:0000256" key="7">
    <source>
        <dbReference type="SAM" id="Coils"/>
    </source>
</evidence>
<organism evidence="10 11">
    <name type="scientific">Bacteroides stercoris</name>
    <dbReference type="NCBI Taxonomy" id="46506"/>
    <lineage>
        <taxon>Bacteria</taxon>
        <taxon>Pseudomonadati</taxon>
        <taxon>Bacteroidota</taxon>
        <taxon>Bacteroidia</taxon>
        <taxon>Bacteroidales</taxon>
        <taxon>Bacteroidaceae</taxon>
        <taxon>Bacteroides</taxon>
    </lineage>
</organism>
<evidence type="ECO:0000313" key="10">
    <source>
        <dbReference type="EMBL" id="RGW98057.1"/>
    </source>
</evidence>
<evidence type="ECO:0000256" key="5">
    <source>
        <dbReference type="ARBA" id="ARBA00023136"/>
    </source>
</evidence>
<keyword evidence="3 8" id="KW-0812">Transmembrane</keyword>
<keyword evidence="5 8" id="KW-0472">Membrane</keyword>
<comment type="caution">
    <text evidence="10">The sequence shown here is derived from an EMBL/GenBank/DDBJ whole genome shotgun (WGS) entry which is preliminary data.</text>
</comment>
<keyword evidence="6" id="KW-0653">Protein transport</keyword>
<dbReference type="GO" id="GO:0015031">
    <property type="term" value="P:protein transport"/>
    <property type="evidence" value="ECO:0007669"/>
    <property type="project" value="UniProtKB-KW"/>
</dbReference>
<evidence type="ECO:0000256" key="3">
    <source>
        <dbReference type="ARBA" id="ARBA00022692"/>
    </source>
</evidence>
<sequence>MNSFFSTDTWICLSVIAVAFAFCFIYVFRYKNSDKLMANRRIVDYFPSLVSTLGVLGTFVGITKGLMAFDTTDLDNSIPGLLDGLKTAFFTSLAGMIGSMILSIFINKKQDEKDGGISDINQAAGEITQSVKAMSDANIETIRSIQQQLAEQEADRKAFYRTVGDVMSKMSETQKTITSAIDSLVVLQRSQENTLADIKEVNSSILVSFGNLKEITTQQTTSINSVAKNTQEISEYTHHLGEILDVISGISGTEEEINEKVGKLKEIIHGEVIEIEDYMAKTNNLLENKFNEFTELLKKSNTEALVEVMKKVTEEFQKQMNTLINKLIQENFDQLNKSVERLNQWQQENKEMIASLTQQYREMSNNFEATSSSLTRVKNDTTTLVSEGGKLHQLVDALNQVIIEDERFIEVTKELHETANLSKSNMELFNKSTQSLNEWVRKQRNFVDGVQLLIAKLEELNKIRDYGEQFWKGTKDKMEEGVSIITKGSQTLNSQLTSLDRQFYGRLSATLAELDNCITKMVEQIDKRR</sequence>
<dbReference type="EMBL" id="QSBD01000007">
    <property type="protein sequence ID" value="RGW98057.1"/>
    <property type="molecule type" value="Genomic_DNA"/>
</dbReference>
<evidence type="ECO:0000259" key="9">
    <source>
        <dbReference type="Pfam" id="PF01618"/>
    </source>
</evidence>
<reference evidence="10 11" key="1">
    <citation type="submission" date="2018-08" db="EMBL/GenBank/DDBJ databases">
        <title>A genome reference for cultivated species of the human gut microbiota.</title>
        <authorList>
            <person name="Zou Y."/>
            <person name="Xue W."/>
            <person name="Luo G."/>
        </authorList>
    </citation>
    <scope>NUCLEOTIDE SEQUENCE [LARGE SCALE GENOMIC DNA]</scope>
    <source>
        <strain evidence="10 11">AF05-4</strain>
    </source>
</reference>
<evidence type="ECO:0000256" key="4">
    <source>
        <dbReference type="ARBA" id="ARBA00022989"/>
    </source>
</evidence>
<evidence type="ECO:0000256" key="6">
    <source>
        <dbReference type="RuleBase" id="RU004057"/>
    </source>
</evidence>
<dbReference type="RefSeq" id="WP_117901979.1">
    <property type="nucleotide sequence ID" value="NZ_QSBD01000007.1"/>
</dbReference>
<evidence type="ECO:0000256" key="2">
    <source>
        <dbReference type="ARBA" id="ARBA00022475"/>
    </source>
</evidence>
<dbReference type="GO" id="GO:0005886">
    <property type="term" value="C:plasma membrane"/>
    <property type="evidence" value="ECO:0007669"/>
    <property type="project" value="UniProtKB-SubCell"/>
</dbReference>
<feature type="coiled-coil region" evidence="7">
    <location>
        <begin position="335"/>
        <end position="362"/>
    </location>
</feature>
<feature type="transmembrane region" description="Helical" evidence="8">
    <location>
        <begin position="6"/>
        <end position="28"/>
    </location>
</feature>
<evidence type="ECO:0000256" key="8">
    <source>
        <dbReference type="SAM" id="Phobius"/>
    </source>
</evidence>
<keyword evidence="7" id="KW-0175">Coiled coil</keyword>
<feature type="transmembrane region" description="Helical" evidence="8">
    <location>
        <begin position="87"/>
        <end position="106"/>
    </location>
</feature>
<dbReference type="Pfam" id="PF01618">
    <property type="entry name" value="MotA_ExbB"/>
    <property type="match status" value="1"/>
</dbReference>